<evidence type="ECO:0000256" key="1">
    <source>
        <dbReference type="ARBA" id="ARBA00004613"/>
    </source>
</evidence>
<gene>
    <name evidence="7" type="ORF">I3842_13G129400</name>
</gene>
<dbReference type="GO" id="GO:0030154">
    <property type="term" value="P:cell differentiation"/>
    <property type="evidence" value="ECO:0007669"/>
    <property type="project" value="UniProtKB-KW"/>
</dbReference>
<dbReference type="AlphaFoldDB" id="A0A922AJ98"/>
<evidence type="ECO:0000256" key="5">
    <source>
        <dbReference type="ARBA" id="ARBA00022782"/>
    </source>
</evidence>
<dbReference type="GO" id="GO:0033612">
    <property type="term" value="F:receptor serine/threonine kinase binding"/>
    <property type="evidence" value="ECO:0007669"/>
    <property type="project" value="InterPro"/>
</dbReference>
<dbReference type="PANTHER" id="PTHR36349:SF2">
    <property type="entry name" value="PROTEIN CLAVATA 3"/>
    <property type="match status" value="1"/>
</dbReference>
<reference evidence="7" key="1">
    <citation type="submission" date="2021-01" db="EMBL/GenBank/DDBJ databases">
        <authorList>
            <person name="Lovell J.T."/>
            <person name="Bentley N."/>
            <person name="Bhattarai G."/>
            <person name="Jenkins J.W."/>
            <person name="Sreedasyam A."/>
            <person name="Alarcon Y."/>
            <person name="Bock C."/>
            <person name="Boston L."/>
            <person name="Carlson J."/>
            <person name="Cervantes K."/>
            <person name="Clermont K."/>
            <person name="Krom N."/>
            <person name="Kubenka K."/>
            <person name="Mamidi S."/>
            <person name="Mattison C."/>
            <person name="Monteros M."/>
            <person name="Pisani C."/>
            <person name="Plott C."/>
            <person name="Rajasekar S."/>
            <person name="Rhein H.S."/>
            <person name="Rohla C."/>
            <person name="Song M."/>
            <person name="Hilaire R.S."/>
            <person name="Shu S."/>
            <person name="Wells L."/>
            <person name="Wang X."/>
            <person name="Webber J."/>
            <person name="Heerema R.J."/>
            <person name="Klein P."/>
            <person name="Conner P."/>
            <person name="Grauke L."/>
            <person name="Grimwood J."/>
            <person name="Schmutz J."/>
            <person name="Randall J.J."/>
        </authorList>
    </citation>
    <scope>NUCLEOTIDE SEQUENCE</scope>
    <source>
        <tissue evidence="7">Leaf</tissue>
    </source>
</reference>
<feature type="chain" id="PRO_5036724760" evidence="6">
    <location>
        <begin position="26"/>
        <end position="105"/>
    </location>
</feature>
<sequence>MASKLPMLACLVLVAVLCLALVGNASDCNTGCGLFGAKSAVSMKTENRKMLASLKEKKETVKGGLQVSATISNGGGFLGWELRRVPSGPDPLHHNGGNPKKPRAL</sequence>
<comment type="subcellular location">
    <subcellularLocation>
        <location evidence="1">Secreted</location>
    </subcellularLocation>
</comment>
<evidence type="ECO:0000256" key="3">
    <source>
        <dbReference type="ARBA" id="ARBA00022525"/>
    </source>
</evidence>
<evidence type="ECO:0000256" key="4">
    <source>
        <dbReference type="ARBA" id="ARBA00022729"/>
    </source>
</evidence>
<dbReference type="EMBL" id="CM031837">
    <property type="protein sequence ID" value="KAG6682249.1"/>
    <property type="molecule type" value="Genomic_DNA"/>
</dbReference>
<evidence type="ECO:0000256" key="2">
    <source>
        <dbReference type="ARBA" id="ARBA00005416"/>
    </source>
</evidence>
<keyword evidence="3" id="KW-0964">Secreted</keyword>
<keyword evidence="4 6" id="KW-0732">Signal</keyword>
<dbReference type="InterPro" id="IPR044962">
    <property type="entry name" value="CLV3/ESR"/>
</dbReference>
<evidence type="ECO:0000313" key="7">
    <source>
        <dbReference type="EMBL" id="KAG6682249.1"/>
    </source>
</evidence>
<proteinExistence type="inferred from homology"/>
<feature type="signal peptide" evidence="6">
    <location>
        <begin position="1"/>
        <end position="25"/>
    </location>
</feature>
<dbReference type="Proteomes" id="UP000811246">
    <property type="component" value="Chromosome 13"/>
</dbReference>
<protein>
    <submittedName>
        <fullName evidence="7">Uncharacterized protein</fullName>
    </submittedName>
</protein>
<comment type="similarity">
    <text evidence="2">Belongs to the CLV3/ESR signal peptide family.</text>
</comment>
<accession>A0A922AJ98</accession>
<dbReference type="GO" id="GO:0005576">
    <property type="term" value="C:extracellular region"/>
    <property type="evidence" value="ECO:0007669"/>
    <property type="project" value="UniProtKB-SubCell"/>
</dbReference>
<organism evidence="7 8">
    <name type="scientific">Carya illinoinensis</name>
    <name type="common">Pecan</name>
    <dbReference type="NCBI Taxonomy" id="32201"/>
    <lineage>
        <taxon>Eukaryota</taxon>
        <taxon>Viridiplantae</taxon>
        <taxon>Streptophyta</taxon>
        <taxon>Embryophyta</taxon>
        <taxon>Tracheophyta</taxon>
        <taxon>Spermatophyta</taxon>
        <taxon>Magnoliopsida</taxon>
        <taxon>eudicotyledons</taxon>
        <taxon>Gunneridae</taxon>
        <taxon>Pentapetalae</taxon>
        <taxon>rosids</taxon>
        <taxon>fabids</taxon>
        <taxon>Fagales</taxon>
        <taxon>Juglandaceae</taxon>
        <taxon>Carya</taxon>
    </lineage>
</organism>
<keyword evidence="5" id="KW-0221">Differentiation</keyword>
<name>A0A922AJ98_CARIL</name>
<dbReference type="PANTHER" id="PTHR36349">
    <property type="entry name" value="PROTEIN CLAVATA 3"/>
    <property type="match status" value="1"/>
</dbReference>
<evidence type="ECO:0000256" key="6">
    <source>
        <dbReference type="SAM" id="SignalP"/>
    </source>
</evidence>
<evidence type="ECO:0000313" key="8">
    <source>
        <dbReference type="Proteomes" id="UP000811246"/>
    </source>
</evidence>
<comment type="caution">
    <text evidence="7">The sequence shown here is derived from an EMBL/GenBank/DDBJ whole genome shotgun (WGS) entry which is preliminary data.</text>
</comment>